<gene>
    <name evidence="10" type="ORF">SAMN05661086_03330</name>
</gene>
<keyword evidence="5 7" id="KW-0472">Membrane</keyword>
<organism evidence="10 11">
    <name type="scientific">Anaeromicropila populeti</name>
    <dbReference type="NCBI Taxonomy" id="37658"/>
    <lineage>
        <taxon>Bacteria</taxon>
        <taxon>Bacillati</taxon>
        <taxon>Bacillota</taxon>
        <taxon>Clostridia</taxon>
        <taxon>Lachnospirales</taxon>
        <taxon>Lachnospiraceae</taxon>
        <taxon>Anaeromicropila</taxon>
    </lineage>
</organism>
<dbReference type="InterPro" id="IPR025857">
    <property type="entry name" value="MacB_PCD"/>
</dbReference>
<dbReference type="PANTHER" id="PTHR30572:SF4">
    <property type="entry name" value="ABC TRANSPORTER PERMEASE YTRF"/>
    <property type="match status" value="1"/>
</dbReference>
<evidence type="ECO:0000256" key="2">
    <source>
        <dbReference type="ARBA" id="ARBA00022475"/>
    </source>
</evidence>
<keyword evidence="11" id="KW-1185">Reference proteome</keyword>
<dbReference type="PANTHER" id="PTHR30572">
    <property type="entry name" value="MEMBRANE COMPONENT OF TRANSPORTER-RELATED"/>
    <property type="match status" value="1"/>
</dbReference>
<reference evidence="10 11" key="1">
    <citation type="submission" date="2016-10" db="EMBL/GenBank/DDBJ databases">
        <authorList>
            <person name="de Groot N.N."/>
        </authorList>
    </citation>
    <scope>NUCLEOTIDE SEQUENCE [LARGE SCALE GENOMIC DNA]</scope>
    <source>
        <strain evidence="10 11">743A</strain>
    </source>
</reference>
<dbReference type="GO" id="GO:0005886">
    <property type="term" value="C:plasma membrane"/>
    <property type="evidence" value="ECO:0007669"/>
    <property type="project" value="UniProtKB-SubCell"/>
</dbReference>
<feature type="transmembrane region" description="Helical" evidence="7">
    <location>
        <begin position="15"/>
        <end position="37"/>
    </location>
</feature>
<feature type="transmembrane region" description="Helical" evidence="7">
    <location>
        <begin position="237"/>
        <end position="258"/>
    </location>
</feature>
<dbReference type="InterPro" id="IPR050250">
    <property type="entry name" value="Macrolide_Exporter_MacB"/>
</dbReference>
<evidence type="ECO:0000256" key="4">
    <source>
        <dbReference type="ARBA" id="ARBA00022989"/>
    </source>
</evidence>
<keyword evidence="2" id="KW-1003">Cell membrane</keyword>
<dbReference type="EMBL" id="FOYZ01000017">
    <property type="protein sequence ID" value="SFS03642.1"/>
    <property type="molecule type" value="Genomic_DNA"/>
</dbReference>
<dbReference type="GO" id="GO:0022857">
    <property type="term" value="F:transmembrane transporter activity"/>
    <property type="evidence" value="ECO:0007669"/>
    <property type="project" value="TreeGrafter"/>
</dbReference>
<evidence type="ECO:0000313" key="10">
    <source>
        <dbReference type="EMBL" id="SFS03642.1"/>
    </source>
</evidence>
<evidence type="ECO:0000259" key="9">
    <source>
        <dbReference type="Pfam" id="PF12704"/>
    </source>
</evidence>
<name>A0A1I6LJZ8_9FIRM</name>
<evidence type="ECO:0000256" key="7">
    <source>
        <dbReference type="SAM" id="Phobius"/>
    </source>
</evidence>
<keyword evidence="4 7" id="KW-1133">Transmembrane helix</keyword>
<evidence type="ECO:0000256" key="1">
    <source>
        <dbReference type="ARBA" id="ARBA00004651"/>
    </source>
</evidence>
<dbReference type="STRING" id="37658.SAMN05661086_03330"/>
<comment type="similarity">
    <text evidence="6">Belongs to the ABC-4 integral membrane protein family.</text>
</comment>
<dbReference type="AlphaFoldDB" id="A0A1I6LJZ8"/>
<dbReference type="Proteomes" id="UP000199659">
    <property type="component" value="Unassembled WGS sequence"/>
</dbReference>
<feature type="transmembrane region" description="Helical" evidence="7">
    <location>
        <begin position="279"/>
        <end position="305"/>
    </location>
</feature>
<dbReference type="RefSeq" id="WP_092563361.1">
    <property type="nucleotide sequence ID" value="NZ_FOYZ01000017.1"/>
</dbReference>
<dbReference type="Pfam" id="PF02687">
    <property type="entry name" value="FtsX"/>
    <property type="match status" value="1"/>
</dbReference>
<sequence>MNGGAIIKYLLEKSIYIIIINAFISILVVLFFASLVYTYKMIQIPPDGLSTKYVSFNIRTNDTNNKIKINELLDTIDELSAPFYLMKVNEKQISGIYYTNNKEISLDLISGRNMNEKDFLEEKNVILISDELVGQCIEAEGKQYYIYDNKSFEVIGVYKKRKNKINKDSVAYYNLKSGAMLLSEEMEGNYYFDCENWKEILYKNKELQNIIEINKYDEKEPFLTILNRTISVQNTSFSALILVLLMVLLNLINVNIYWVDGRKKEIAVRRVVGATSFEIIKMLLFNYIGLISFSYLIGLLVAYILSHVNMLIFSGFSFSFSTIFISYFLSILLGLITICIMLFNKDARKSLFSVRC</sequence>
<feature type="domain" description="MacB-like periplasmic core" evidence="9">
    <location>
        <begin position="72"/>
        <end position="177"/>
    </location>
</feature>
<dbReference type="Pfam" id="PF12704">
    <property type="entry name" value="MacB_PCD"/>
    <property type="match status" value="1"/>
</dbReference>
<proteinExistence type="inferred from homology"/>
<comment type="subcellular location">
    <subcellularLocation>
        <location evidence="1">Cell membrane</location>
        <topology evidence="1">Multi-pass membrane protein</topology>
    </subcellularLocation>
</comment>
<feature type="domain" description="ABC3 transporter permease C-terminal" evidence="8">
    <location>
        <begin position="238"/>
        <end position="341"/>
    </location>
</feature>
<evidence type="ECO:0000259" key="8">
    <source>
        <dbReference type="Pfam" id="PF02687"/>
    </source>
</evidence>
<evidence type="ECO:0000256" key="3">
    <source>
        <dbReference type="ARBA" id="ARBA00022692"/>
    </source>
</evidence>
<feature type="transmembrane region" description="Helical" evidence="7">
    <location>
        <begin position="311"/>
        <end position="343"/>
    </location>
</feature>
<accession>A0A1I6LJZ8</accession>
<protein>
    <submittedName>
        <fullName evidence="10">MacB-like core domain-containing protein</fullName>
    </submittedName>
</protein>
<keyword evidence="3 7" id="KW-0812">Transmembrane</keyword>
<evidence type="ECO:0000313" key="11">
    <source>
        <dbReference type="Proteomes" id="UP000199659"/>
    </source>
</evidence>
<evidence type="ECO:0000256" key="5">
    <source>
        <dbReference type="ARBA" id="ARBA00023136"/>
    </source>
</evidence>
<evidence type="ECO:0000256" key="6">
    <source>
        <dbReference type="ARBA" id="ARBA00038076"/>
    </source>
</evidence>
<dbReference type="InterPro" id="IPR003838">
    <property type="entry name" value="ABC3_permease_C"/>
</dbReference>
<dbReference type="OrthoDB" id="1907753at2"/>